<sequence length="299" mass="31986">MTTTVSTQIGTETQTTVQLTTELTTDYETATTTAVSTQLGTETQTTIQVTTELTTDYETATTTNYETATATSTEIGTETQTTIQISTEVSTAYETGTTTATSTEIGTETQTTVQTATATATQLCDARPVQGGAFYDLDDWTYYPVYGYGFSYDIPTSGGSPGFYFQNTCDAAATGGDNWQEVVQTITICPGLTYNWSFAYQFQGDTSVYSSCDFTLQIQETPIAGVYGGAPLDTLGNPSGNQNVAQGDPQPWYTLSGTWSSGYFATAYREVSIGVRTHCGAANIMTVGVDSFKFEAQLS</sequence>
<reference evidence="1 2" key="1">
    <citation type="submission" date="2023-08" db="EMBL/GenBank/DDBJ databases">
        <title>Black Yeasts Isolated from many extreme environments.</title>
        <authorList>
            <person name="Coleine C."/>
            <person name="Stajich J.E."/>
            <person name="Selbmann L."/>
        </authorList>
    </citation>
    <scope>NUCLEOTIDE SEQUENCE [LARGE SCALE GENOMIC DNA]</scope>
    <source>
        <strain evidence="1 2">CCFEE 5935</strain>
    </source>
</reference>
<protein>
    <submittedName>
        <fullName evidence="1">Uncharacterized protein</fullName>
    </submittedName>
</protein>
<accession>A0AAV9PBJ6</accession>
<comment type="caution">
    <text evidence="1">The sequence shown here is derived from an EMBL/GenBank/DDBJ whole genome shotgun (WGS) entry which is preliminary data.</text>
</comment>
<dbReference type="GeneID" id="89926360"/>
<dbReference type="AlphaFoldDB" id="A0AAV9PBJ6"/>
<evidence type="ECO:0000313" key="2">
    <source>
        <dbReference type="Proteomes" id="UP001337655"/>
    </source>
</evidence>
<gene>
    <name evidence="1" type="ORF">LTR77_005016</name>
</gene>
<evidence type="ECO:0000313" key="1">
    <source>
        <dbReference type="EMBL" id="KAK5170428.1"/>
    </source>
</evidence>
<organism evidence="1 2">
    <name type="scientific">Saxophila tyrrhenica</name>
    <dbReference type="NCBI Taxonomy" id="1690608"/>
    <lineage>
        <taxon>Eukaryota</taxon>
        <taxon>Fungi</taxon>
        <taxon>Dikarya</taxon>
        <taxon>Ascomycota</taxon>
        <taxon>Pezizomycotina</taxon>
        <taxon>Dothideomycetes</taxon>
        <taxon>Dothideomycetidae</taxon>
        <taxon>Mycosphaerellales</taxon>
        <taxon>Extremaceae</taxon>
        <taxon>Saxophila</taxon>
    </lineage>
</organism>
<name>A0AAV9PBJ6_9PEZI</name>
<dbReference type="Proteomes" id="UP001337655">
    <property type="component" value="Unassembled WGS sequence"/>
</dbReference>
<dbReference type="RefSeq" id="XP_064659626.1">
    <property type="nucleotide sequence ID" value="XM_064802265.1"/>
</dbReference>
<proteinExistence type="predicted"/>
<dbReference type="EMBL" id="JAVRRT010000007">
    <property type="protein sequence ID" value="KAK5170428.1"/>
    <property type="molecule type" value="Genomic_DNA"/>
</dbReference>
<keyword evidence="2" id="KW-1185">Reference proteome</keyword>